<dbReference type="Gene3D" id="3.30.420.10">
    <property type="entry name" value="Ribonuclease H-like superfamily/Ribonuclease H"/>
    <property type="match status" value="1"/>
</dbReference>
<dbReference type="Proteomes" id="UP001149140">
    <property type="component" value="Unassembled WGS sequence"/>
</dbReference>
<keyword evidence="1" id="KW-0233">DNA recombination</keyword>
<dbReference type="Pfam" id="PF13936">
    <property type="entry name" value="HTH_38"/>
    <property type="match status" value="1"/>
</dbReference>
<dbReference type="InterPro" id="IPR001584">
    <property type="entry name" value="Integrase_cat-core"/>
</dbReference>
<dbReference type="GO" id="GO:0005829">
    <property type="term" value="C:cytosol"/>
    <property type="evidence" value="ECO:0007669"/>
    <property type="project" value="TreeGrafter"/>
</dbReference>
<feature type="domain" description="Integrase catalytic" evidence="2">
    <location>
        <begin position="201"/>
        <end position="364"/>
    </location>
</feature>
<dbReference type="RefSeq" id="WP_270046746.1">
    <property type="nucleotide sequence ID" value="NZ_JAPDOD010000131.1"/>
</dbReference>
<dbReference type="Pfam" id="PF00665">
    <property type="entry name" value="rve"/>
    <property type="match status" value="1"/>
</dbReference>
<dbReference type="GO" id="GO:0003676">
    <property type="term" value="F:nucleic acid binding"/>
    <property type="evidence" value="ECO:0007669"/>
    <property type="project" value="InterPro"/>
</dbReference>
<gene>
    <name evidence="3" type="ORF">OM076_44640</name>
</gene>
<dbReference type="EMBL" id="JAPDOD010000131">
    <property type="protein sequence ID" value="MDA0167430.1"/>
    <property type="molecule type" value="Genomic_DNA"/>
</dbReference>
<evidence type="ECO:0000313" key="3">
    <source>
        <dbReference type="EMBL" id="MDA0167430.1"/>
    </source>
</evidence>
<protein>
    <submittedName>
        <fullName evidence="3">IS30 family transposase</fullName>
    </submittedName>
</protein>
<dbReference type="InterPro" id="IPR025246">
    <property type="entry name" value="IS30-like_HTH"/>
</dbReference>
<dbReference type="PROSITE" id="PS50994">
    <property type="entry name" value="INTEGRASE"/>
    <property type="match status" value="1"/>
</dbReference>
<dbReference type="InterPro" id="IPR036397">
    <property type="entry name" value="RNaseH_sf"/>
</dbReference>
<organism evidence="3 4">
    <name type="scientific">Solirubrobacter ginsenosidimutans</name>
    <dbReference type="NCBI Taxonomy" id="490573"/>
    <lineage>
        <taxon>Bacteria</taxon>
        <taxon>Bacillati</taxon>
        <taxon>Actinomycetota</taxon>
        <taxon>Thermoleophilia</taxon>
        <taxon>Solirubrobacterales</taxon>
        <taxon>Solirubrobacteraceae</taxon>
        <taxon>Solirubrobacter</taxon>
    </lineage>
</organism>
<dbReference type="NCBIfam" id="NF033563">
    <property type="entry name" value="transpos_IS30"/>
    <property type="match status" value="1"/>
</dbReference>
<dbReference type="GO" id="GO:0015074">
    <property type="term" value="P:DNA integration"/>
    <property type="evidence" value="ECO:0007669"/>
    <property type="project" value="InterPro"/>
</dbReference>
<comment type="caution">
    <text evidence="3">The sequence shown here is derived from an EMBL/GenBank/DDBJ whole genome shotgun (WGS) entry which is preliminary data.</text>
</comment>
<dbReference type="InterPro" id="IPR051917">
    <property type="entry name" value="Transposase-Integrase"/>
</dbReference>
<reference evidence="3" key="1">
    <citation type="submission" date="2022-10" db="EMBL/GenBank/DDBJ databases">
        <title>The WGS of Solirubrobacter ginsenosidimutans DSM 21036.</title>
        <authorList>
            <person name="Jiang Z."/>
        </authorList>
    </citation>
    <scope>NUCLEOTIDE SEQUENCE</scope>
    <source>
        <strain evidence="3">DSM 21036</strain>
    </source>
</reference>
<evidence type="ECO:0000313" key="4">
    <source>
        <dbReference type="Proteomes" id="UP001149140"/>
    </source>
</evidence>
<dbReference type="GO" id="GO:0006310">
    <property type="term" value="P:DNA recombination"/>
    <property type="evidence" value="ECO:0007669"/>
    <property type="project" value="UniProtKB-KW"/>
</dbReference>
<proteinExistence type="predicted"/>
<sequence length="365" mass="41009">MAERVQAGATLREVAAEFGVGFSTVWRHVNEAALARRRVDHSPWRLSFGKREEIFAGICRGESDSAIARRVGRHRSTIGREIARCGGRQRYRPSQAERIAGQLARRPKATKLAACPSLLAAVEAGLRLRWSPQQIAARLKLDHPDQEAMRISHETIYRSLYVQSRGELRRELTAQLRSGRSARRSRGRPERRGRIVGMVPIAERPPEVDERRVPGHWEGDLLIGAGGKSAIATLVERQTRYVLLAHLGTARTSAAVVAALEQRITALPAHLIKSLTWDQGSELAAHQRFTEQTGISVYFCDPHSPWQRGSNENTNGLLRQYLPRSTDLAKFNQFDLDHIAAELNGRPRKTLEWATPAERMEVLLR</sequence>
<dbReference type="SUPFAM" id="SSF53098">
    <property type="entry name" value="Ribonuclease H-like"/>
    <property type="match status" value="1"/>
</dbReference>
<keyword evidence="4" id="KW-1185">Reference proteome</keyword>
<name>A0A9X3S586_9ACTN</name>
<dbReference type="GO" id="GO:0004803">
    <property type="term" value="F:transposase activity"/>
    <property type="evidence" value="ECO:0007669"/>
    <property type="project" value="TreeGrafter"/>
</dbReference>
<dbReference type="PANTHER" id="PTHR10948">
    <property type="entry name" value="TRANSPOSASE"/>
    <property type="match status" value="1"/>
</dbReference>
<evidence type="ECO:0000256" key="1">
    <source>
        <dbReference type="ARBA" id="ARBA00023172"/>
    </source>
</evidence>
<evidence type="ECO:0000259" key="2">
    <source>
        <dbReference type="PROSITE" id="PS50994"/>
    </source>
</evidence>
<dbReference type="AlphaFoldDB" id="A0A9X3S586"/>
<dbReference type="InterPro" id="IPR012337">
    <property type="entry name" value="RNaseH-like_sf"/>
</dbReference>
<dbReference type="GO" id="GO:0032196">
    <property type="term" value="P:transposition"/>
    <property type="evidence" value="ECO:0007669"/>
    <property type="project" value="TreeGrafter"/>
</dbReference>
<accession>A0A9X3S586</accession>
<dbReference type="PANTHER" id="PTHR10948:SF23">
    <property type="entry name" value="TRANSPOSASE INSI FOR INSERTION SEQUENCE ELEMENT IS30A-RELATED"/>
    <property type="match status" value="1"/>
</dbReference>
<dbReference type="InterPro" id="IPR053392">
    <property type="entry name" value="Transposase_IS30-like"/>
</dbReference>